<evidence type="ECO:0000256" key="1">
    <source>
        <dbReference type="ARBA" id="ARBA00023015"/>
    </source>
</evidence>
<dbReference type="PROSITE" id="PS01081">
    <property type="entry name" value="HTH_TETR_1"/>
    <property type="match status" value="1"/>
</dbReference>
<dbReference type="PROSITE" id="PS50977">
    <property type="entry name" value="HTH_TETR_2"/>
    <property type="match status" value="1"/>
</dbReference>
<dbReference type="eggNOG" id="COG1309">
    <property type="taxonomic scope" value="Bacteria"/>
</dbReference>
<accession>A0A1H1QM04</accession>
<keyword evidence="1" id="KW-0805">Transcription regulation</keyword>
<dbReference type="InterPro" id="IPR001647">
    <property type="entry name" value="HTH_TetR"/>
</dbReference>
<evidence type="ECO:0000313" key="6">
    <source>
        <dbReference type="EMBL" id="SDS24490.1"/>
    </source>
</evidence>
<dbReference type="Gene3D" id="1.10.357.10">
    <property type="entry name" value="Tetracycline Repressor, domain 2"/>
    <property type="match status" value="1"/>
</dbReference>
<dbReference type="SUPFAM" id="SSF46689">
    <property type="entry name" value="Homeodomain-like"/>
    <property type="match status" value="1"/>
</dbReference>
<keyword evidence="3" id="KW-0804">Transcription</keyword>
<evidence type="ECO:0000256" key="2">
    <source>
        <dbReference type="ARBA" id="ARBA00023125"/>
    </source>
</evidence>
<dbReference type="InterPro" id="IPR009057">
    <property type="entry name" value="Homeodomain-like_sf"/>
</dbReference>
<dbReference type="RefSeq" id="WP_051011457.1">
    <property type="nucleotide sequence ID" value="NZ_LT629765.1"/>
</dbReference>
<dbReference type="PANTHER" id="PTHR30055:SF238">
    <property type="entry name" value="MYCOFACTOCIN BIOSYNTHESIS TRANSCRIPTIONAL REGULATOR MFTR-RELATED"/>
    <property type="match status" value="1"/>
</dbReference>
<gene>
    <name evidence="6" type="ORF">SAMN04488539_1294</name>
</gene>
<sequence>MQEKSDGLRERKRRETRRRIIDEAMALVEERGFDNVTIEDICRAANISRRTFFNYVDSKDEAVLGPFPFALSDEAFDTIATSPSGNILDLIFSQLTVRPDVLGREHLLRRRAILKQNPALSGAAFERLGETLMRLGRAVDTHLARFPADRKLPGAPQQIEANAIVNLFYVSVSTYLSNPNFPATDPVGIEPLRAAARFHIDLAKELPW</sequence>
<dbReference type="GO" id="GO:0000976">
    <property type="term" value="F:transcription cis-regulatory region binding"/>
    <property type="evidence" value="ECO:0007669"/>
    <property type="project" value="TreeGrafter"/>
</dbReference>
<proteinExistence type="predicted"/>
<feature type="domain" description="HTH tetR-type" evidence="5">
    <location>
        <begin position="14"/>
        <end position="74"/>
    </location>
</feature>
<evidence type="ECO:0000259" key="5">
    <source>
        <dbReference type="PROSITE" id="PS50977"/>
    </source>
</evidence>
<dbReference type="GO" id="GO:0003700">
    <property type="term" value="F:DNA-binding transcription factor activity"/>
    <property type="evidence" value="ECO:0007669"/>
    <property type="project" value="TreeGrafter"/>
</dbReference>
<keyword evidence="2 4" id="KW-0238">DNA-binding</keyword>
<keyword evidence="7" id="KW-1185">Reference proteome</keyword>
<protein>
    <submittedName>
        <fullName evidence="6">DNA-binding transcriptional regulator, AcrR family</fullName>
    </submittedName>
</protein>
<reference evidence="6 7" key="1">
    <citation type="submission" date="2016-10" db="EMBL/GenBank/DDBJ databases">
        <authorList>
            <person name="de Groot N.N."/>
        </authorList>
    </citation>
    <scope>NUCLEOTIDE SEQUENCE [LARGE SCALE GENOMIC DNA]</scope>
    <source>
        <strain evidence="6 7">DSM 45434</strain>
    </source>
</reference>
<dbReference type="AlphaFoldDB" id="A0A1H1QM04"/>
<dbReference type="PANTHER" id="PTHR30055">
    <property type="entry name" value="HTH-TYPE TRANSCRIPTIONAL REGULATOR RUTR"/>
    <property type="match status" value="1"/>
</dbReference>
<dbReference type="InterPro" id="IPR050109">
    <property type="entry name" value="HTH-type_TetR-like_transc_reg"/>
</dbReference>
<dbReference type="STRING" id="1203190.GCA_000312345_01284"/>
<evidence type="ECO:0000256" key="3">
    <source>
        <dbReference type="ARBA" id="ARBA00023163"/>
    </source>
</evidence>
<feature type="DNA-binding region" description="H-T-H motif" evidence="4">
    <location>
        <begin position="37"/>
        <end position="56"/>
    </location>
</feature>
<evidence type="ECO:0000313" key="7">
    <source>
        <dbReference type="Proteomes" id="UP000182237"/>
    </source>
</evidence>
<dbReference type="InterPro" id="IPR023772">
    <property type="entry name" value="DNA-bd_HTH_TetR-type_CS"/>
</dbReference>
<dbReference type="EMBL" id="LT629765">
    <property type="protein sequence ID" value="SDS24490.1"/>
    <property type="molecule type" value="Genomic_DNA"/>
</dbReference>
<name>A0A1H1QM04_9CORY</name>
<dbReference type="Proteomes" id="UP000182237">
    <property type="component" value="Chromosome I"/>
</dbReference>
<evidence type="ECO:0000256" key="4">
    <source>
        <dbReference type="PROSITE-ProRule" id="PRU00335"/>
    </source>
</evidence>
<organism evidence="6 7">
    <name type="scientific">Corynebacterium timonense</name>
    <dbReference type="NCBI Taxonomy" id="441500"/>
    <lineage>
        <taxon>Bacteria</taxon>
        <taxon>Bacillati</taxon>
        <taxon>Actinomycetota</taxon>
        <taxon>Actinomycetes</taxon>
        <taxon>Mycobacteriales</taxon>
        <taxon>Corynebacteriaceae</taxon>
        <taxon>Corynebacterium</taxon>
    </lineage>
</organism>
<dbReference type="Pfam" id="PF00440">
    <property type="entry name" value="TetR_N"/>
    <property type="match status" value="1"/>
</dbReference>